<evidence type="ECO:0000256" key="5">
    <source>
        <dbReference type="SAM" id="Phobius"/>
    </source>
</evidence>
<keyword evidence="2 5" id="KW-0812">Transmembrane</keyword>
<evidence type="ECO:0000313" key="6">
    <source>
        <dbReference type="EMBL" id="EGC31384.1"/>
    </source>
</evidence>
<keyword evidence="3 5" id="KW-1133">Transmembrane helix</keyword>
<accession>F0ZXD9</accession>
<dbReference type="STRING" id="5786.F0ZXD9"/>
<dbReference type="GO" id="GO:0016020">
    <property type="term" value="C:membrane"/>
    <property type="evidence" value="ECO:0007669"/>
    <property type="project" value="UniProtKB-SubCell"/>
</dbReference>
<dbReference type="EMBL" id="GL871257">
    <property type="protein sequence ID" value="EGC31384.1"/>
    <property type="molecule type" value="Genomic_DNA"/>
</dbReference>
<dbReference type="PANTHER" id="PTHR21389">
    <property type="entry name" value="P53 INDUCED PROTEIN"/>
    <property type="match status" value="1"/>
</dbReference>
<protein>
    <submittedName>
        <fullName evidence="6">Uncharacterized protein</fullName>
    </submittedName>
</protein>
<name>F0ZXD9_DICPU</name>
<dbReference type="KEGG" id="dpp:DICPUDRAFT_40012"/>
<dbReference type="PANTHER" id="PTHR21389:SF0">
    <property type="entry name" value="ETOPOSIDE-INDUCED PROTEIN 2.4 HOMOLOG"/>
    <property type="match status" value="1"/>
</dbReference>
<dbReference type="Proteomes" id="UP000001064">
    <property type="component" value="Unassembled WGS sequence"/>
</dbReference>
<keyword evidence="7" id="KW-1185">Reference proteome</keyword>
<dbReference type="RefSeq" id="XP_003292082.1">
    <property type="nucleotide sequence ID" value="XM_003292034.1"/>
</dbReference>
<reference evidence="7" key="1">
    <citation type="journal article" date="2011" name="Genome Biol.">
        <title>Comparative genomics of the social amoebae Dictyostelium discoideum and Dictyostelium purpureum.</title>
        <authorList>
            <consortium name="US DOE Joint Genome Institute (JGI-PGF)"/>
            <person name="Sucgang R."/>
            <person name="Kuo A."/>
            <person name="Tian X."/>
            <person name="Salerno W."/>
            <person name="Parikh A."/>
            <person name="Feasley C.L."/>
            <person name="Dalin E."/>
            <person name="Tu H."/>
            <person name="Huang E."/>
            <person name="Barry K."/>
            <person name="Lindquist E."/>
            <person name="Shapiro H."/>
            <person name="Bruce D."/>
            <person name="Schmutz J."/>
            <person name="Salamov A."/>
            <person name="Fey P."/>
            <person name="Gaudet P."/>
            <person name="Anjard C."/>
            <person name="Babu M.M."/>
            <person name="Basu S."/>
            <person name="Bushmanova Y."/>
            <person name="van der Wel H."/>
            <person name="Katoh-Kurasawa M."/>
            <person name="Dinh C."/>
            <person name="Coutinho P.M."/>
            <person name="Saito T."/>
            <person name="Elias M."/>
            <person name="Schaap P."/>
            <person name="Kay R.R."/>
            <person name="Henrissat B."/>
            <person name="Eichinger L."/>
            <person name="Rivero F."/>
            <person name="Putnam N.H."/>
            <person name="West C.M."/>
            <person name="Loomis W.F."/>
            <person name="Chisholm R.L."/>
            <person name="Shaulsky G."/>
            <person name="Strassmann J.E."/>
            <person name="Queller D.C."/>
            <person name="Kuspa A."/>
            <person name="Grigoriev I.V."/>
        </authorList>
    </citation>
    <scope>NUCLEOTIDE SEQUENCE [LARGE SCALE GENOMIC DNA]</scope>
    <source>
        <strain evidence="7">QSDP1</strain>
    </source>
</reference>
<organism evidence="6 7">
    <name type="scientific">Dictyostelium purpureum</name>
    <name type="common">Slime mold</name>
    <dbReference type="NCBI Taxonomy" id="5786"/>
    <lineage>
        <taxon>Eukaryota</taxon>
        <taxon>Amoebozoa</taxon>
        <taxon>Evosea</taxon>
        <taxon>Eumycetozoa</taxon>
        <taxon>Dictyostelia</taxon>
        <taxon>Dictyosteliales</taxon>
        <taxon>Dictyosteliaceae</taxon>
        <taxon>Dictyostelium</taxon>
    </lineage>
</organism>
<gene>
    <name evidence="6" type="ORF">DICPUDRAFT_40012</name>
</gene>
<evidence type="ECO:0000313" key="7">
    <source>
        <dbReference type="Proteomes" id="UP000001064"/>
    </source>
</evidence>
<feature type="transmembrane region" description="Helical" evidence="5">
    <location>
        <begin position="21"/>
        <end position="54"/>
    </location>
</feature>
<sequence length="111" mass="13194">FILRGKWNLLQRITYFENHWAYMFGYGFIFTMFSFFFPVLIGNAIFSILYPLFIILSMSAQPQKLKTTSGLIPKHIPIFYIPEVIVNIVLRFYVKYQNKPKKEAVEEKKSN</sequence>
<dbReference type="GeneID" id="10505836"/>
<evidence type="ECO:0000256" key="4">
    <source>
        <dbReference type="ARBA" id="ARBA00023136"/>
    </source>
</evidence>
<evidence type="ECO:0000256" key="3">
    <source>
        <dbReference type="ARBA" id="ARBA00022989"/>
    </source>
</evidence>
<evidence type="ECO:0000256" key="2">
    <source>
        <dbReference type="ARBA" id="ARBA00022692"/>
    </source>
</evidence>
<comment type="subcellular location">
    <subcellularLocation>
        <location evidence="1">Membrane</location>
        <topology evidence="1">Multi-pass membrane protein</topology>
    </subcellularLocation>
</comment>
<dbReference type="VEuPathDB" id="AmoebaDB:DICPUDRAFT_40012"/>
<feature type="non-terminal residue" evidence="6">
    <location>
        <position position="1"/>
    </location>
</feature>
<dbReference type="InParanoid" id="F0ZXD9"/>
<proteinExistence type="predicted"/>
<keyword evidence="4 5" id="KW-0472">Membrane</keyword>
<evidence type="ECO:0000256" key="1">
    <source>
        <dbReference type="ARBA" id="ARBA00004141"/>
    </source>
</evidence>
<feature type="transmembrane region" description="Helical" evidence="5">
    <location>
        <begin position="74"/>
        <end position="94"/>
    </location>
</feature>
<dbReference type="OrthoDB" id="266518at2759"/>
<dbReference type="AlphaFoldDB" id="F0ZXD9"/>